<sequence>MADQKPTVLVTGFGPFGQVKVNSSMLAVKALKSSDLSEKVNLVTEEIPVIYDFVKNHIPMLWEHYKPKLCVHVGVHSLSETVVLETCARNDGYQSLQDVEGKFHESDCCIPGASDVIHTPLNLESVSEEVNTSGCPCKINLSNDAGRYLCDFIYYTSLYHGDSPTVFIHLPPVEGPYSKEEMAETLRLLINSMLKQLNIA</sequence>
<evidence type="ECO:0008006" key="8">
    <source>
        <dbReference type="Google" id="ProtNLM"/>
    </source>
</evidence>
<evidence type="ECO:0000256" key="1">
    <source>
        <dbReference type="ARBA" id="ARBA00006641"/>
    </source>
</evidence>
<dbReference type="GO" id="GO:0006508">
    <property type="term" value="P:proteolysis"/>
    <property type="evidence" value="ECO:0007669"/>
    <property type="project" value="UniProtKB-KW"/>
</dbReference>
<evidence type="ECO:0000256" key="5">
    <source>
        <dbReference type="ARBA" id="ARBA00022807"/>
    </source>
</evidence>
<dbReference type="GO" id="GO:0005829">
    <property type="term" value="C:cytosol"/>
    <property type="evidence" value="ECO:0007669"/>
    <property type="project" value="InterPro"/>
</dbReference>
<comment type="similarity">
    <text evidence="1">Belongs to the peptidase C15 family.</text>
</comment>
<keyword evidence="5" id="KW-0788">Thiol protease</keyword>
<evidence type="ECO:0000313" key="6">
    <source>
        <dbReference type="EMBL" id="EDO36383.1"/>
    </source>
</evidence>
<dbReference type="InterPro" id="IPR036440">
    <property type="entry name" value="Peptidase_C15-like_sf"/>
</dbReference>
<dbReference type="InterPro" id="IPR000816">
    <property type="entry name" value="Peptidase_C15"/>
</dbReference>
<dbReference type="Pfam" id="PF01470">
    <property type="entry name" value="Peptidase_C15"/>
    <property type="match status" value="1"/>
</dbReference>
<reference evidence="6 7" key="1">
    <citation type="journal article" date="2007" name="Science">
        <title>Sea anemone genome reveals ancestral eumetazoan gene repertoire and genomic organization.</title>
        <authorList>
            <person name="Putnam N.H."/>
            <person name="Srivastava M."/>
            <person name="Hellsten U."/>
            <person name="Dirks B."/>
            <person name="Chapman J."/>
            <person name="Salamov A."/>
            <person name="Terry A."/>
            <person name="Shapiro H."/>
            <person name="Lindquist E."/>
            <person name="Kapitonov V.V."/>
            <person name="Jurka J."/>
            <person name="Genikhovich G."/>
            <person name="Grigoriev I.V."/>
            <person name="Lucas S.M."/>
            <person name="Steele R.E."/>
            <person name="Finnerty J.R."/>
            <person name="Technau U."/>
            <person name="Martindale M.Q."/>
            <person name="Rokhsar D.S."/>
        </authorList>
    </citation>
    <scope>NUCLEOTIDE SEQUENCE [LARGE SCALE GENOMIC DNA]</scope>
    <source>
        <strain evidence="7">CH2 X CH6</strain>
    </source>
</reference>
<dbReference type="Gene3D" id="3.40.630.20">
    <property type="entry name" value="Peptidase C15, pyroglutamyl peptidase I-like"/>
    <property type="match status" value="1"/>
</dbReference>
<dbReference type="KEGG" id="nve:5507824"/>
<name>A7SIQ9_NEMVE</name>
<dbReference type="PhylomeDB" id="A7SIQ9"/>
<keyword evidence="3" id="KW-0645">Protease</keyword>
<dbReference type="InParanoid" id="A7SIQ9"/>
<dbReference type="GO" id="GO:0016920">
    <property type="term" value="F:pyroglutamyl-peptidase activity"/>
    <property type="evidence" value="ECO:0007669"/>
    <property type="project" value="InterPro"/>
</dbReference>
<dbReference type="PRINTS" id="PR00706">
    <property type="entry name" value="PYROGLUPTASE"/>
</dbReference>
<dbReference type="PANTHER" id="PTHR23402:SF1">
    <property type="entry name" value="PYROGLUTAMYL-PEPTIDASE I"/>
    <property type="match status" value="1"/>
</dbReference>
<dbReference type="FunFam" id="3.40.630.20:FF:000008">
    <property type="entry name" value="Pyroglutamyl-peptidase 1"/>
    <property type="match status" value="1"/>
</dbReference>
<protein>
    <recommendedName>
        <fullName evidence="8">Pyroglutamyl-peptidase I</fullName>
    </recommendedName>
</protein>
<organism evidence="6 7">
    <name type="scientific">Nematostella vectensis</name>
    <name type="common">Starlet sea anemone</name>
    <dbReference type="NCBI Taxonomy" id="45351"/>
    <lineage>
        <taxon>Eukaryota</taxon>
        <taxon>Metazoa</taxon>
        <taxon>Cnidaria</taxon>
        <taxon>Anthozoa</taxon>
        <taxon>Hexacorallia</taxon>
        <taxon>Actiniaria</taxon>
        <taxon>Edwardsiidae</taxon>
        <taxon>Nematostella</taxon>
    </lineage>
</organism>
<dbReference type="HOGENOM" id="CLU_043960_3_1_1"/>
<evidence type="ECO:0000256" key="3">
    <source>
        <dbReference type="ARBA" id="ARBA00022670"/>
    </source>
</evidence>
<accession>A7SIQ9</accession>
<dbReference type="PIRSF" id="PIRSF015592">
    <property type="entry name" value="Prld-crbxl_pptds"/>
    <property type="match status" value="1"/>
</dbReference>
<dbReference type="STRING" id="45351.A7SIQ9"/>
<dbReference type="SUPFAM" id="SSF53182">
    <property type="entry name" value="Pyrrolidone carboxyl peptidase (pyroglutamate aminopeptidase)"/>
    <property type="match status" value="1"/>
</dbReference>
<dbReference type="eggNOG" id="KOG4755">
    <property type="taxonomic scope" value="Eukaryota"/>
</dbReference>
<dbReference type="OrthoDB" id="407146at2759"/>
<proteinExistence type="inferred from homology"/>
<evidence type="ECO:0000256" key="2">
    <source>
        <dbReference type="ARBA" id="ARBA00022490"/>
    </source>
</evidence>
<evidence type="ECO:0000256" key="4">
    <source>
        <dbReference type="ARBA" id="ARBA00022801"/>
    </source>
</evidence>
<dbReference type="OMA" id="VCNHVFY"/>
<dbReference type="AlphaFoldDB" id="A7SIQ9"/>
<keyword evidence="7" id="KW-1185">Reference proteome</keyword>
<keyword evidence="2" id="KW-0963">Cytoplasm</keyword>
<evidence type="ECO:0000313" key="7">
    <source>
        <dbReference type="Proteomes" id="UP000001593"/>
    </source>
</evidence>
<dbReference type="CDD" id="cd00501">
    <property type="entry name" value="Peptidase_C15"/>
    <property type="match status" value="1"/>
</dbReference>
<gene>
    <name evidence="6" type="ORF">NEMVEDRAFT_v1g212899</name>
</gene>
<dbReference type="PANTHER" id="PTHR23402">
    <property type="entry name" value="PROTEASE FAMILY C15 PYROGLUTAMYL-PEPTIDASE I-RELATED"/>
    <property type="match status" value="1"/>
</dbReference>
<dbReference type="EMBL" id="DS469671">
    <property type="protein sequence ID" value="EDO36383.1"/>
    <property type="molecule type" value="Genomic_DNA"/>
</dbReference>
<dbReference type="Proteomes" id="UP000001593">
    <property type="component" value="Unassembled WGS sequence"/>
</dbReference>
<dbReference type="InterPro" id="IPR016125">
    <property type="entry name" value="Peptidase_C15-like"/>
</dbReference>
<keyword evidence="4" id="KW-0378">Hydrolase</keyword>